<dbReference type="Proteomes" id="UP000821845">
    <property type="component" value="Chromosome 1"/>
</dbReference>
<comment type="caution">
    <text evidence="1">The sequence shown here is derived from an EMBL/GenBank/DDBJ whole genome shotgun (WGS) entry which is preliminary data.</text>
</comment>
<evidence type="ECO:0000313" key="2">
    <source>
        <dbReference type="Proteomes" id="UP000821845"/>
    </source>
</evidence>
<keyword evidence="2" id="KW-1185">Reference proteome</keyword>
<protein>
    <submittedName>
        <fullName evidence="1">Uncharacterized protein</fullName>
    </submittedName>
</protein>
<gene>
    <name evidence="1" type="ORF">HPB50_018810</name>
</gene>
<evidence type="ECO:0000313" key="1">
    <source>
        <dbReference type="EMBL" id="KAH6947405.1"/>
    </source>
</evidence>
<accession>A0ACB7TK19</accession>
<proteinExistence type="predicted"/>
<reference evidence="1" key="1">
    <citation type="submission" date="2020-05" db="EMBL/GenBank/DDBJ databases">
        <title>Large-scale comparative analyses of tick genomes elucidate their genetic diversity and vector capacities.</title>
        <authorList>
            <person name="Jia N."/>
            <person name="Wang J."/>
            <person name="Shi W."/>
            <person name="Du L."/>
            <person name="Sun Y."/>
            <person name="Zhan W."/>
            <person name="Jiang J."/>
            <person name="Wang Q."/>
            <person name="Zhang B."/>
            <person name="Ji P."/>
            <person name="Sakyi L.B."/>
            <person name="Cui X."/>
            <person name="Yuan T."/>
            <person name="Jiang B."/>
            <person name="Yang W."/>
            <person name="Lam T.T.-Y."/>
            <person name="Chang Q."/>
            <person name="Ding S."/>
            <person name="Wang X."/>
            <person name="Zhu J."/>
            <person name="Ruan X."/>
            <person name="Zhao L."/>
            <person name="Wei J."/>
            <person name="Que T."/>
            <person name="Du C."/>
            <person name="Cheng J."/>
            <person name="Dai P."/>
            <person name="Han X."/>
            <person name="Huang E."/>
            <person name="Gao Y."/>
            <person name="Liu J."/>
            <person name="Shao H."/>
            <person name="Ye R."/>
            <person name="Li L."/>
            <person name="Wei W."/>
            <person name="Wang X."/>
            <person name="Wang C."/>
            <person name="Yang T."/>
            <person name="Huo Q."/>
            <person name="Li W."/>
            <person name="Guo W."/>
            <person name="Chen H."/>
            <person name="Zhou L."/>
            <person name="Ni X."/>
            <person name="Tian J."/>
            <person name="Zhou Y."/>
            <person name="Sheng Y."/>
            <person name="Liu T."/>
            <person name="Pan Y."/>
            <person name="Xia L."/>
            <person name="Li J."/>
            <person name="Zhao F."/>
            <person name="Cao W."/>
        </authorList>
    </citation>
    <scope>NUCLEOTIDE SEQUENCE</scope>
    <source>
        <strain evidence="1">Hyas-2018</strain>
    </source>
</reference>
<name>A0ACB7TK19_HYAAI</name>
<sequence length="123" mass="13528">MAADSADFQRLYTLARVATNWQQFKAAITTTAAENSVATTSQGNVICFDEGGAGHEAHPPAHSVFEGITAGRHYSKLAQLIQPLHHTLLGRAESAQVFLRDAMRMIVFDRCRAEYSAHIELSR</sequence>
<dbReference type="EMBL" id="CM023481">
    <property type="protein sequence ID" value="KAH6947405.1"/>
    <property type="molecule type" value="Genomic_DNA"/>
</dbReference>
<organism evidence="1 2">
    <name type="scientific">Hyalomma asiaticum</name>
    <name type="common">Tick</name>
    <dbReference type="NCBI Taxonomy" id="266040"/>
    <lineage>
        <taxon>Eukaryota</taxon>
        <taxon>Metazoa</taxon>
        <taxon>Ecdysozoa</taxon>
        <taxon>Arthropoda</taxon>
        <taxon>Chelicerata</taxon>
        <taxon>Arachnida</taxon>
        <taxon>Acari</taxon>
        <taxon>Parasitiformes</taxon>
        <taxon>Ixodida</taxon>
        <taxon>Ixodoidea</taxon>
        <taxon>Ixodidae</taxon>
        <taxon>Hyalomminae</taxon>
        <taxon>Hyalomma</taxon>
    </lineage>
</organism>